<sequence>MATITDTDKHVVFVARAASNDETRYFMSGVHIEDDLGMRKIIATDGQRLHVDAYFGDLKPHESCYRVLRSSAKKADYESIPIEGLFPKWQRVVPDNFLPESITLEFPANKKKESGKYSCEVCKLIRALPDGHDIDLAYVDDLAGYKWEVQFSAKGVAMFVSGAKMAVIALMKQPE</sequence>
<comment type="caution">
    <text evidence="1">The sequence shown here is derived from an EMBL/GenBank/DDBJ whole genome shotgun (WGS) entry which is preliminary data.</text>
</comment>
<dbReference type="EMBL" id="LAZR01043977">
    <property type="protein sequence ID" value="KKL05777.1"/>
    <property type="molecule type" value="Genomic_DNA"/>
</dbReference>
<proteinExistence type="predicted"/>
<accession>A0A0F9AW19</accession>
<dbReference type="AlphaFoldDB" id="A0A0F9AW19"/>
<dbReference type="Gene3D" id="3.70.10.10">
    <property type="match status" value="1"/>
</dbReference>
<gene>
    <name evidence="1" type="ORF">LCGC14_2602670</name>
</gene>
<reference evidence="1" key="1">
    <citation type="journal article" date="2015" name="Nature">
        <title>Complex archaea that bridge the gap between prokaryotes and eukaryotes.</title>
        <authorList>
            <person name="Spang A."/>
            <person name="Saw J.H."/>
            <person name="Jorgensen S.L."/>
            <person name="Zaremba-Niedzwiedzka K."/>
            <person name="Martijn J."/>
            <person name="Lind A.E."/>
            <person name="van Eijk R."/>
            <person name="Schleper C."/>
            <person name="Guy L."/>
            <person name="Ettema T.J."/>
        </authorList>
    </citation>
    <scope>NUCLEOTIDE SEQUENCE</scope>
</reference>
<organism evidence="1">
    <name type="scientific">marine sediment metagenome</name>
    <dbReference type="NCBI Taxonomy" id="412755"/>
    <lineage>
        <taxon>unclassified sequences</taxon>
        <taxon>metagenomes</taxon>
        <taxon>ecological metagenomes</taxon>
    </lineage>
</organism>
<protein>
    <submittedName>
        <fullName evidence="1">Uncharacterized protein</fullName>
    </submittedName>
</protein>
<evidence type="ECO:0000313" key="1">
    <source>
        <dbReference type="EMBL" id="KKL05777.1"/>
    </source>
</evidence>
<name>A0A0F9AW19_9ZZZZ</name>